<comment type="similarity">
    <text evidence="1">Belongs to the IspH family.</text>
</comment>
<dbReference type="NCBIfam" id="TIGR00216">
    <property type="entry name" value="ispH_lytB"/>
    <property type="match status" value="1"/>
</dbReference>
<feature type="active site" description="Proton donor" evidence="1">
    <location>
        <position position="148"/>
    </location>
</feature>
<feature type="binding site" evidence="1">
    <location>
        <position position="293"/>
    </location>
    <ligand>
        <name>dimethylallyl diphosphate</name>
        <dbReference type="ChEBI" id="CHEBI:57623"/>
    </ligand>
</feature>
<evidence type="ECO:0000313" key="3">
    <source>
        <dbReference type="Proteomes" id="UP000593915"/>
    </source>
</evidence>
<feature type="binding site" evidence="1">
    <location>
        <position position="250"/>
    </location>
    <ligand>
        <name>(2E)-4-hydroxy-3-methylbut-2-enyl diphosphate</name>
        <dbReference type="ChEBI" id="CHEBI:128753"/>
    </ligand>
</feature>
<dbReference type="Gene3D" id="3.40.1010.20">
    <property type="entry name" value="4-hydroxy-3-methylbut-2-enyl diphosphate reductase, catalytic domain"/>
    <property type="match status" value="2"/>
</dbReference>
<feature type="binding site" evidence="1">
    <location>
        <position position="97"/>
    </location>
    <ligand>
        <name>(2E)-4-hydroxy-3-methylbut-2-enyl diphosphate</name>
        <dbReference type="ChEBI" id="CHEBI:128753"/>
    </ligand>
</feature>
<feature type="binding site" evidence="1">
    <location>
        <position position="293"/>
    </location>
    <ligand>
        <name>(2E)-4-hydroxy-3-methylbut-2-enyl diphosphate</name>
        <dbReference type="ChEBI" id="CHEBI:128753"/>
    </ligand>
</feature>
<evidence type="ECO:0000313" key="2">
    <source>
        <dbReference type="EMBL" id="QOW60279.1"/>
    </source>
</evidence>
<dbReference type="HAMAP" id="MF_00191">
    <property type="entry name" value="IspH"/>
    <property type="match status" value="1"/>
</dbReference>
<feature type="binding site" evidence="1">
    <location>
        <position position="119"/>
    </location>
    <ligand>
        <name>[4Fe-4S] cluster</name>
        <dbReference type="ChEBI" id="CHEBI:49883"/>
    </ligand>
</feature>
<feature type="binding site" evidence="1">
    <location>
        <position position="293"/>
    </location>
    <ligand>
        <name>isopentenyl diphosphate</name>
        <dbReference type="ChEBI" id="CHEBI:128769"/>
    </ligand>
</feature>
<accession>A0A7S6WNJ6</accession>
<dbReference type="InterPro" id="IPR003451">
    <property type="entry name" value="LytB/IspH"/>
</dbReference>
<dbReference type="GO" id="GO:0016114">
    <property type="term" value="P:terpenoid biosynthetic process"/>
    <property type="evidence" value="ECO:0007669"/>
    <property type="project" value="UniProtKB-UniRule"/>
</dbReference>
<dbReference type="AlphaFoldDB" id="A0A7S6WNJ6"/>
<feature type="binding site" evidence="1">
    <location>
        <position position="60"/>
    </location>
    <ligand>
        <name>isopentenyl diphosphate</name>
        <dbReference type="ChEBI" id="CHEBI:128769"/>
    </ligand>
</feature>
<feature type="binding site" evidence="1">
    <location>
        <position position="252"/>
    </location>
    <ligand>
        <name>(2E)-4-hydroxy-3-methylbut-2-enyl diphosphate</name>
        <dbReference type="ChEBI" id="CHEBI:128753"/>
    </ligand>
</feature>
<feature type="binding site" evidence="1">
    <location>
        <position position="222"/>
    </location>
    <ligand>
        <name>[4Fe-4S] cluster</name>
        <dbReference type="ChEBI" id="CHEBI:49883"/>
    </ligand>
</feature>
<feature type="binding site" evidence="1">
    <location>
        <position position="194"/>
    </location>
    <ligand>
        <name>(2E)-4-hydroxy-3-methylbut-2-enyl diphosphate</name>
        <dbReference type="ChEBI" id="CHEBI:128753"/>
    </ligand>
</feature>
<feature type="binding site" evidence="1">
    <location>
        <position position="146"/>
    </location>
    <ligand>
        <name>dimethylallyl diphosphate</name>
        <dbReference type="ChEBI" id="CHEBI:57623"/>
    </ligand>
</feature>
<dbReference type="EMBL" id="CP061839">
    <property type="protein sequence ID" value="QOW60279.1"/>
    <property type="molecule type" value="Genomic_DNA"/>
</dbReference>
<feature type="binding site" evidence="1">
    <location>
        <position position="60"/>
    </location>
    <ligand>
        <name>(2E)-4-hydroxy-3-methylbut-2-enyl diphosphate</name>
        <dbReference type="ChEBI" id="CHEBI:128753"/>
    </ligand>
</feature>
<proteinExistence type="inferred from homology"/>
<dbReference type="GO" id="GO:0051745">
    <property type="term" value="F:4-hydroxy-3-methylbut-2-enyl diphosphate reductase activity"/>
    <property type="evidence" value="ECO:0007669"/>
    <property type="project" value="UniProtKB-UniRule"/>
</dbReference>
<keyword evidence="1" id="KW-0408">Iron</keyword>
<evidence type="ECO:0000256" key="1">
    <source>
        <dbReference type="HAMAP-Rule" id="MF_00191"/>
    </source>
</evidence>
<feature type="binding site" evidence="1">
    <location>
        <position position="60"/>
    </location>
    <ligand>
        <name>dimethylallyl diphosphate</name>
        <dbReference type="ChEBI" id="CHEBI:57623"/>
    </ligand>
</feature>
<dbReference type="EC" id="1.17.7.4" evidence="1"/>
<comment type="cofactor">
    <cofactor evidence="1">
        <name>[4Fe-4S] cluster</name>
        <dbReference type="ChEBI" id="CHEBI:49883"/>
    </cofactor>
    <text evidence="1">Binds 1 [4Fe-4S] cluster per subunit.</text>
</comment>
<dbReference type="GO" id="GO:0051539">
    <property type="term" value="F:4 iron, 4 sulfur cluster binding"/>
    <property type="evidence" value="ECO:0007669"/>
    <property type="project" value="UniProtKB-UniRule"/>
</dbReference>
<dbReference type="Pfam" id="PF02401">
    <property type="entry name" value="LYTB"/>
    <property type="match status" value="1"/>
</dbReference>
<dbReference type="Gene3D" id="3.40.50.11270">
    <property type="match status" value="1"/>
</dbReference>
<comment type="catalytic activity">
    <reaction evidence="1">
        <text>isopentenyl diphosphate + 2 oxidized [2Fe-2S]-[ferredoxin] + H2O = (2E)-4-hydroxy-3-methylbut-2-enyl diphosphate + 2 reduced [2Fe-2S]-[ferredoxin] + 2 H(+)</text>
        <dbReference type="Rhea" id="RHEA:24488"/>
        <dbReference type="Rhea" id="RHEA-COMP:10000"/>
        <dbReference type="Rhea" id="RHEA-COMP:10001"/>
        <dbReference type="ChEBI" id="CHEBI:15377"/>
        <dbReference type="ChEBI" id="CHEBI:15378"/>
        <dbReference type="ChEBI" id="CHEBI:33737"/>
        <dbReference type="ChEBI" id="CHEBI:33738"/>
        <dbReference type="ChEBI" id="CHEBI:128753"/>
        <dbReference type="ChEBI" id="CHEBI:128769"/>
        <dbReference type="EC" id="1.17.7.4"/>
    </reaction>
</comment>
<dbReference type="CDD" id="cd13944">
    <property type="entry name" value="lytB_ispH"/>
    <property type="match status" value="1"/>
</dbReference>
<keyword evidence="1" id="KW-0479">Metal-binding</keyword>
<comment type="pathway">
    <text evidence="1">Isoprenoid biosynthesis; isopentenyl diphosphate biosynthesis via DXP pathway; isopentenyl diphosphate from 1-deoxy-D-xylulose 5-phosphate: step 6/6.</text>
</comment>
<comment type="function">
    <text evidence="1">Catalyzes the conversion of 1-hydroxy-2-methyl-2-(E)-butenyl 4-diphosphate (HMBPP) into a mixture of isopentenyl diphosphate (IPP) and dimethylallyl diphosphate (DMAPP). Acts in the terminal step of the DOXP/MEP pathway for isoprenoid precursor biosynthesis.</text>
</comment>
<feature type="binding site" evidence="1">
    <location>
        <position position="97"/>
    </location>
    <ligand>
        <name>dimethylallyl diphosphate</name>
        <dbReference type="ChEBI" id="CHEBI:57623"/>
    </ligand>
</feature>
<dbReference type="GO" id="GO:0050992">
    <property type="term" value="P:dimethylallyl diphosphate biosynthetic process"/>
    <property type="evidence" value="ECO:0007669"/>
    <property type="project" value="UniProtKB-UniRule"/>
</dbReference>
<name>A0A7S6WNJ6_9SPIR</name>
<dbReference type="PANTHER" id="PTHR30426:SF0">
    <property type="entry name" value="4-HYDROXY-3-METHYLBUT-2-ENYL DIPHOSPHATE REDUCTASE"/>
    <property type="match status" value="1"/>
</dbReference>
<dbReference type="Proteomes" id="UP000593915">
    <property type="component" value="Chromosome"/>
</dbReference>
<dbReference type="GO" id="GO:0046872">
    <property type="term" value="F:metal ion binding"/>
    <property type="evidence" value="ECO:0007669"/>
    <property type="project" value="UniProtKB-KW"/>
</dbReference>
<feature type="binding site" evidence="1">
    <location>
        <position position="12"/>
    </location>
    <ligand>
        <name>[4Fe-4S] cluster</name>
        <dbReference type="ChEBI" id="CHEBI:49883"/>
    </ligand>
</feature>
<gene>
    <name evidence="1 2" type="primary">ispH</name>
    <name evidence="2" type="ORF">IFE08_10675</name>
</gene>
<keyword evidence="1 2" id="KW-0560">Oxidoreductase</keyword>
<protein>
    <recommendedName>
        <fullName evidence="1">4-hydroxy-3-methylbut-2-enyl diphosphate reductase</fullName>
        <shortName evidence="1">HMBPP reductase</shortName>
        <ecNumber evidence="1">1.17.7.4</ecNumber>
    </recommendedName>
</protein>
<dbReference type="PANTHER" id="PTHR30426">
    <property type="entry name" value="4-HYDROXY-3-METHYLBUT-2-ENYL DIPHOSPHATE REDUCTASE"/>
    <property type="match status" value="1"/>
</dbReference>
<dbReference type="RefSeq" id="WP_024467163.1">
    <property type="nucleotide sequence ID" value="NZ_CP045670.1"/>
</dbReference>
<reference evidence="2 3" key="1">
    <citation type="submission" date="2020-09" db="EMBL/GenBank/DDBJ databases">
        <title>Characterization of Treponema spp. from bovine digital dermatitis in Korea.</title>
        <authorList>
            <person name="Espiritu H.M."/>
            <person name="Cho Y.I."/>
            <person name="Mamuad L."/>
        </authorList>
    </citation>
    <scope>NUCLEOTIDE SEQUENCE [LARGE SCALE GENOMIC DNA]</scope>
    <source>
        <strain evidence="2 3">KS1</strain>
    </source>
</reference>
<feature type="binding site" evidence="1">
    <location>
        <position position="250"/>
    </location>
    <ligand>
        <name>isopentenyl diphosphate</name>
        <dbReference type="ChEBI" id="CHEBI:128769"/>
    </ligand>
</feature>
<feature type="binding site" evidence="1">
    <location>
        <position position="146"/>
    </location>
    <ligand>
        <name>(2E)-4-hydroxy-3-methylbut-2-enyl diphosphate</name>
        <dbReference type="ChEBI" id="CHEBI:128753"/>
    </ligand>
</feature>
<dbReference type="UniPathway" id="UPA00056">
    <property type="reaction ID" value="UER00097"/>
</dbReference>
<organism evidence="2 3">
    <name type="scientific">Treponema pedis</name>
    <dbReference type="NCBI Taxonomy" id="409322"/>
    <lineage>
        <taxon>Bacteria</taxon>
        <taxon>Pseudomonadati</taxon>
        <taxon>Spirochaetota</taxon>
        <taxon>Spirochaetia</taxon>
        <taxon>Spirochaetales</taxon>
        <taxon>Treponemataceae</taxon>
        <taxon>Treponema</taxon>
    </lineage>
</organism>
<sequence length="315" mass="34516">MIVKRAKVLGYCMGVRRAVDSVLNAAGISDNGLPLKRRQFTETENKKTYSKVFTFGPLIHNPATLEYLARNGIDFIEPEKFSDDEDYGNTKVVIRAHGVSPEQLRKIKKAGAEVIDATCPRVVSSQTRAKKYAKDSLIILAGDKNHGELIGIAGYVYSETRSACIIVQNAEEAKSVNLPDLKGNLTRAVLIAQTTIKQSEYDAIAQILKMRLPDLIVLNTICPATSERQEALKELASETEAILVIGGKNSANTKRLLQTAIDLKKPAWLVENAKELPKEIFNYGSVGITAGASTPDFVIEEIESILTGKTEKVKL</sequence>
<feature type="binding site" evidence="1">
    <location>
        <position position="146"/>
    </location>
    <ligand>
        <name>isopentenyl diphosphate</name>
        <dbReference type="ChEBI" id="CHEBI:128769"/>
    </ligand>
</feature>
<comment type="caution">
    <text evidence="1">Lacks conserved residue(s) required for the propagation of feature annotation.</text>
</comment>
<dbReference type="GO" id="GO:0019288">
    <property type="term" value="P:isopentenyl diphosphate biosynthetic process, methylerythritol 4-phosphate pathway"/>
    <property type="evidence" value="ECO:0007669"/>
    <property type="project" value="UniProtKB-UniRule"/>
</dbReference>
<keyword evidence="1" id="KW-0004">4Fe-4S</keyword>
<feature type="binding site" evidence="1">
    <location>
        <position position="252"/>
    </location>
    <ligand>
        <name>dimethylallyl diphosphate</name>
        <dbReference type="ChEBI" id="CHEBI:57623"/>
    </ligand>
</feature>
<feature type="binding site" evidence="1">
    <location>
        <position position="252"/>
    </location>
    <ligand>
        <name>isopentenyl diphosphate</name>
        <dbReference type="ChEBI" id="CHEBI:128769"/>
    </ligand>
</feature>
<comment type="catalytic activity">
    <reaction evidence="1">
        <text>dimethylallyl diphosphate + 2 oxidized [2Fe-2S]-[ferredoxin] + H2O = (2E)-4-hydroxy-3-methylbut-2-enyl diphosphate + 2 reduced [2Fe-2S]-[ferredoxin] + 2 H(+)</text>
        <dbReference type="Rhea" id="RHEA:24825"/>
        <dbReference type="Rhea" id="RHEA-COMP:10000"/>
        <dbReference type="Rhea" id="RHEA-COMP:10001"/>
        <dbReference type="ChEBI" id="CHEBI:15377"/>
        <dbReference type="ChEBI" id="CHEBI:15378"/>
        <dbReference type="ChEBI" id="CHEBI:33737"/>
        <dbReference type="ChEBI" id="CHEBI:33738"/>
        <dbReference type="ChEBI" id="CHEBI:57623"/>
        <dbReference type="ChEBI" id="CHEBI:128753"/>
        <dbReference type="EC" id="1.17.7.4"/>
    </reaction>
</comment>
<keyword evidence="1" id="KW-0411">Iron-sulfur</keyword>
<feature type="binding site" evidence="1">
    <location>
        <position position="97"/>
    </location>
    <ligand>
        <name>isopentenyl diphosphate</name>
        <dbReference type="ChEBI" id="CHEBI:128769"/>
    </ligand>
</feature>
<comment type="pathway">
    <text evidence="1">Isoprenoid biosynthesis; dimethylallyl diphosphate biosynthesis; dimethylallyl diphosphate from (2E)-4-hydroxy-3-methylbutenyl diphosphate: step 1/1.</text>
</comment>
<dbReference type="UniPathway" id="UPA00059">
    <property type="reaction ID" value="UER00105"/>
</dbReference>
<feature type="binding site" evidence="1">
    <location>
        <position position="250"/>
    </location>
    <ligand>
        <name>dimethylallyl diphosphate</name>
        <dbReference type="ChEBI" id="CHEBI:57623"/>
    </ligand>
</feature>
<keyword evidence="1" id="KW-0414">Isoprene biosynthesis</keyword>